<dbReference type="InterPro" id="IPR011029">
    <property type="entry name" value="DEATH-like_dom_sf"/>
</dbReference>
<keyword evidence="1" id="KW-1185">Reference proteome</keyword>
<sequence length="201" mass="22993">MSEQHRELIRKCQVQFIQAIVDSQCLGSLIYKLISQNQNGDIGSILQDLLWLERGNYANEAEKVRVFLEILCARGHIAIDHFFKVIIDTKHARLISVLTSQMPPNRQTGNERTRYFQDNRYNQGHMITGGNFDNAIFNQQTHYDAPISNYSFENYNHGGVNVNGAIHGETVVQGDQYIYIHDTRFNTSQGKIISSSTNEQL</sequence>
<dbReference type="Proteomes" id="UP000887566">
    <property type="component" value="Unplaced"/>
</dbReference>
<name>A0A914W7C7_9BILA</name>
<dbReference type="SUPFAM" id="SSF47986">
    <property type="entry name" value="DEATH domain"/>
    <property type="match status" value="1"/>
</dbReference>
<organism evidence="1 2">
    <name type="scientific">Plectus sambesii</name>
    <dbReference type="NCBI Taxonomy" id="2011161"/>
    <lineage>
        <taxon>Eukaryota</taxon>
        <taxon>Metazoa</taxon>
        <taxon>Ecdysozoa</taxon>
        <taxon>Nematoda</taxon>
        <taxon>Chromadorea</taxon>
        <taxon>Plectida</taxon>
        <taxon>Plectina</taxon>
        <taxon>Plectoidea</taxon>
        <taxon>Plectidae</taxon>
        <taxon>Plectus</taxon>
    </lineage>
</organism>
<accession>A0A914W7C7</accession>
<protein>
    <submittedName>
        <fullName evidence="2">CARD domain-containing protein</fullName>
    </submittedName>
</protein>
<proteinExistence type="predicted"/>
<dbReference type="WBParaSite" id="PSAMB.scaffold3370size18546.g21284.t1">
    <property type="protein sequence ID" value="PSAMB.scaffold3370size18546.g21284.t1"/>
    <property type="gene ID" value="PSAMB.scaffold3370size18546.g21284"/>
</dbReference>
<reference evidence="2" key="1">
    <citation type="submission" date="2022-11" db="UniProtKB">
        <authorList>
            <consortium name="WormBaseParasite"/>
        </authorList>
    </citation>
    <scope>IDENTIFICATION</scope>
</reference>
<dbReference type="Gene3D" id="1.10.533.10">
    <property type="entry name" value="Death Domain, Fas"/>
    <property type="match status" value="1"/>
</dbReference>
<dbReference type="AlphaFoldDB" id="A0A914W7C7"/>
<evidence type="ECO:0000313" key="1">
    <source>
        <dbReference type="Proteomes" id="UP000887566"/>
    </source>
</evidence>
<evidence type="ECO:0000313" key="2">
    <source>
        <dbReference type="WBParaSite" id="PSAMB.scaffold3370size18546.g21284.t1"/>
    </source>
</evidence>